<keyword evidence="1" id="KW-0812">Transmembrane</keyword>
<protein>
    <submittedName>
        <fullName evidence="3">Pilus assembly protein</fullName>
    </submittedName>
</protein>
<evidence type="ECO:0000256" key="1">
    <source>
        <dbReference type="SAM" id="Phobius"/>
    </source>
</evidence>
<reference evidence="3" key="1">
    <citation type="journal article" date="2015" name="Int. J. Syst. Evol. Microbiol.">
        <title>Rhizobium alvei sp. nov., isolated from a freshwater river.</title>
        <authorList>
            <person name="Sheu S.Y."/>
            <person name="Huang H.W."/>
            <person name="Young C.C."/>
            <person name="Chen W.M."/>
        </authorList>
    </citation>
    <scope>NUCLEOTIDE SEQUENCE</scope>
    <source>
        <strain evidence="3">TNR-22</strain>
    </source>
</reference>
<accession>A0ABT8YKA4</accession>
<keyword evidence="4" id="KW-1185">Reference proteome</keyword>
<gene>
    <name evidence="3" type="ORF">Q4481_06930</name>
</gene>
<keyword evidence="1" id="KW-0472">Membrane</keyword>
<evidence type="ECO:0000313" key="4">
    <source>
        <dbReference type="Proteomes" id="UP001174932"/>
    </source>
</evidence>
<comment type="caution">
    <text evidence="3">The sequence shown here is derived from an EMBL/GenBank/DDBJ whole genome shotgun (WGS) entry which is preliminary data.</text>
</comment>
<feature type="domain" description="TadE-like" evidence="2">
    <location>
        <begin position="35"/>
        <end position="71"/>
    </location>
</feature>
<evidence type="ECO:0000313" key="3">
    <source>
        <dbReference type="EMBL" id="MDO6963685.1"/>
    </source>
</evidence>
<evidence type="ECO:0000259" key="2">
    <source>
        <dbReference type="Pfam" id="PF07811"/>
    </source>
</evidence>
<dbReference type="RefSeq" id="WP_304375599.1">
    <property type="nucleotide sequence ID" value="NZ_JAUOZU010000006.1"/>
</dbReference>
<dbReference type="Proteomes" id="UP001174932">
    <property type="component" value="Unassembled WGS sequence"/>
</dbReference>
<organism evidence="3 4">
    <name type="scientific">Rhizobium alvei</name>
    <dbReference type="NCBI Taxonomy" id="1132659"/>
    <lineage>
        <taxon>Bacteria</taxon>
        <taxon>Pseudomonadati</taxon>
        <taxon>Pseudomonadota</taxon>
        <taxon>Alphaproteobacteria</taxon>
        <taxon>Hyphomicrobiales</taxon>
        <taxon>Rhizobiaceae</taxon>
        <taxon>Rhizobium/Agrobacterium group</taxon>
        <taxon>Rhizobium</taxon>
    </lineage>
</organism>
<reference evidence="3" key="2">
    <citation type="submission" date="2023-07" db="EMBL/GenBank/DDBJ databases">
        <authorList>
            <person name="Shen H."/>
        </authorList>
    </citation>
    <scope>NUCLEOTIDE SEQUENCE</scope>
    <source>
        <strain evidence="3">TNR-22</strain>
    </source>
</reference>
<keyword evidence="1" id="KW-1133">Transmembrane helix</keyword>
<dbReference type="Pfam" id="PF07811">
    <property type="entry name" value="TadE"/>
    <property type="match status" value="1"/>
</dbReference>
<sequence length="203" mass="22077">MTKRNWPFFRKASGPELDPQHAPSRFRRLMGDRSGVSAIEFVLLFPILVGMLAGTVDFGQALIASRKMNQIVSTLGDMVSQKSSWTTSDIDAIIAGSATIIEPFSKSDLTIQLAVVDVSSSLSTSVNWARAYNTTALTKGAASPVTVPTDIAESGVQMITVKATYNLTTPFSKLLQPVTGVTAYHYQKTYIMRPRVKDTVTLN</sequence>
<name>A0ABT8YKA4_9HYPH</name>
<proteinExistence type="predicted"/>
<feature type="transmembrane region" description="Helical" evidence="1">
    <location>
        <begin position="35"/>
        <end position="56"/>
    </location>
</feature>
<dbReference type="EMBL" id="JAUOZU010000006">
    <property type="protein sequence ID" value="MDO6963685.1"/>
    <property type="molecule type" value="Genomic_DNA"/>
</dbReference>
<dbReference type="InterPro" id="IPR012495">
    <property type="entry name" value="TadE-like_dom"/>
</dbReference>